<feature type="domain" description="CinA C-terminal" evidence="1">
    <location>
        <begin position="25"/>
        <end position="172"/>
    </location>
</feature>
<dbReference type="NCBIfam" id="TIGR00199">
    <property type="entry name" value="PncC_domain"/>
    <property type="match status" value="1"/>
</dbReference>
<protein>
    <submittedName>
        <fullName evidence="2">CinA family protein</fullName>
    </submittedName>
</protein>
<proteinExistence type="predicted"/>
<organism evidence="2 3">
    <name type="scientific">Camelimonas abortus</name>
    <dbReference type="NCBI Taxonomy" id="1017184"/>
    <lineage>
        <taxon>Bacteria</taxon>
        <taxon>Pseudomonadati</taxon>
        <taxon>Pseudomonadota</taxon>
        <taxon>Alphaproteobacteria</taxon>
        <taxon>Hyphomicrobiales</taxon>
        <taxon>Chelatococcaceae</taxon>
        <taxon>Camelimonas</taxon>
    </lineage>
</organism>
<dbReference type="InterPro" id="IPR008136">
    <property type="entry name" value="CinA_C"/>
</dbReference>
<dbReference type="Proteomes" id="UP001595536">
    <property type="component" value="Unassembled WGS sequence"/>
</dbReference>
<name>A0ABV7LGC9_9HYPH</name>
<dbReference type="InterPro" id="IPR036653">
    <property type="entry name" value="CinA-like_C"/>
</dbReference>
<evidence type="ECO:0000313" key="3">
    <source>
        <dbReference type="Proteomes" id="UP001595536"/>
    </source>
</evidence>
<dbReference type="SUPFAM" id="SSF142433">
    <property type="entry name" value="CinA-like"/>
    <property type="match status" value="1"/>
</dbReference>
<reference evidence="3" key="1">
    <citation type="journal article" date="2019" name="Int. J. Syst. Evol. Microbiol.">
        <title>The Global Catalogue of Microorganisms (GCM) 10K type strain sequencing project: providing services to taxonomists for standard genome sequencing and annotation.</title>
        <authorList>
            <consortium name="The Broad Institute Genomics Platform"/>
            <consortium name="The Broad Institute Genome Sequencing Center for Infectious Disease"/>
            <person name="Wu L."/>
            <person name="Ma J."/>
        </authorList>
    </citation>
    <scope>NUCLEOTIDE SEQUENCE [LARGE SCALE GENOMIC DNA]</scope>
    <source>
        <strain evidence="3">CCM 7941</strain>
    </source>
</reference>
<gene>
    <name evidence="2" type="ORF">ACFOEX_10305</name>
</gene>
<accession>A0ABV7LGC9</accession>
<dbReference type="RefSeq" id="WP_376828968.1">
    <property type="nucleotide sequence ID" value="NZ_JBHLWR010000004.1"/>
</dbReference>
<dbReference type="EMBL" id="JBHRUV010000052">
    <property type="protein sequence ID" value="MFC3266743.1"/>
    <property type="molecule type" value="Genomic_DNA"/>
</dbReference>
<dbReference type="Gene3D" id="3.90.950.20">
    <property type="entry name" value="CinA-like"/>
    <property type="match status" value="1"/>
</dbReference>
<evidence type="ECO:0000313" key="2">
    <source>
        <dbReference type="EMBL" id="MFC3266743.1"/>
    </source>
</evidence>
<keyword evidence="3" id="KW-1185">Reference proteome</keyword>
<comment type="caution">
    <text evidence="2">The sequence shown here is derived from an EMBL/GenBank/DDBJ whole genome shotgun (WGS) entry which is preliminary data.</text>
</comment>
<sequence length="177" mass="17638">MSDNADCPATAPGALFPPALLDAASRALAAARRQGVRIVTAETVTAGLVSACLTSVSGASDVFERGFVLYHASAKATGLGVDACVARLHGAVSAEVTRGLAEGALASSTAGVSVAVTGYAGPGGGNGRNPVGTVYLAAARQGHPTLETRRQFPGPRDAVRMAALSAALELLVVRLAD</sequence>
<evidence type="ECO:0000259" key="1">
    <source>
        <dbReference type="Pfam" id="PF02464"/>
    </source>
</evidence>
<dbReference type="Pfam" id="PF02464">
    <property type="entry name" value="CinA"/>
    <property type="match status" value="1"/>
</dbReference>